<keyword evidence="7" id="KW-0067">ATP-binding</keyword>
<dbReference type="EMBL" id="JAMZMK010007041">
    <property type="protein sequence ID" value="KAI7746119.1"/>
    <property type="molecule type" value="Genomic_DNA"/>
</dbReference>
<proteinExistence type="predicted"/>
<dbReference type="InterPro" id="IPR000719">
    <property type="entry name" value="Prot_kinase_dom"/>
</dbReference>
<evidence type="ECO:0000259" key="10">
    <source>
        <dbReference type="PROSITE" id="PS50011"/>
    </source>
</evidence>
<dbReference type="PROSITE" id="PS50011">
    <property type="entry name" value="PROTEIN_KINASE_DOM"/>
    <property type="match status" value="1"/>
</dbReference>
<dbReference type="Proteomes" id="UP001206925">
    <property type="component" value="Unassembled WGS sequence"/>
</dbReference>
<comment type="caution">
    <text evidence="12">The sequence shown here is derived from an EMBL/GenBank/DDBJ whole genome shotgun (WGS) entry which is preliminary data.</text>
</comment>
<keyword evidence="9" id="KW-1133">Transmembrane helix</keyword>
<keyword evidence="4" id="KW-0677">Repeat</keyword>
<feature type="transmembrane region" description="Helical" evidence="9">
    <location>
        <begin position="12"/>
        <end position="30"/>
    </location>
</feature>
<keyword evidence="13" id="KW-1185">Reference proteome</keyword>
<dbReference type="CDD" id="cd23509">
    <property type="entry name" value="Gnk2-like"/>
    <property type="match status" value="2"/>
</dbReference>
<accession>A0AAD5CSM6</accession>
<evidence type="ECO:0000256" key="9">
    <source>
        <dbReference type="SAM" id="Phobius"/>
    </source>
</evidence>
<keyword evidence="3" id="KW-0732">Signal</keyword>
<dbReference type="InterPro" id="IPR038408">
    <property type="entry name" value="GNK2_sf"/>
</dbReference>
<feature type="domain" description="Gnk2-homologous" evidence="11">
    <location>
        <begin position="42"/>
        <end position="145"/>
    </location>
</feature>
<dbReference type="Gene3D" id="1.10.510.10">
    <property type="entry name" value="Transferase(Phosphotransferase) domain 1"/>
    <property type="match status" value="1"/>
</dbReference>
<dbReference type="Pfam" id="PF00069">
    <property type="entry name" value="Pkinase"/>
    <property type="match status" value="1"/>
</dbReference>
<dbReference type="InterPro" id="IPR011009">
    <property type="entry name" value="Kinase-like_dom_sf"/>
</dbReference>
<evidence type="ECO:0000313" key="12">
    <source>
        <dbReference type="EMBL" id="KAI7746119.1"/>
    </source>
</evidence>
<feature type="domain" description="Gnk2-homologous" evidence="11">
    <location>
        <begin position="158"/>
        <end position="263"/>
    </location>
</feature>
<keyword evidence="8" id="KW-0675">Receptor</keyword>
<dbReference type="Pfam" id="PF07714">
    <property type="entry name" value="PK_Tyr_Ser-Thr"/>
    <property type="match status" value="1"/>
</dbReference>
<keyword evidence="1" id="KW-0723">Serine/threonine-protein kinase</keyword>
<dbReference type="InterPro" id="IPR001245">
    <property type="entry name" value="Ser-Thr/Tyr_kinase_cat_dom"/>
</dbReference>
<dbReference type="PANTHER" id="PTHR47973">
    <property type="entry name" value="CYSTEINE-RICH RECEPTOR-LIKE PROTEIN KINASE 3"/>
    <property type="match status" value="1"/>
</dbReference>
<dbReference type="GO" id="GO:0004674">
    <property type="term" value="F:protein serine/threonine kinase activity"/>
    <property type="evidence" value="ECO:0007669"/>
    <property type="project" value="UniProtKB-KW"/>
</dbReference>
<dbReference type="AlphaFoldDB" id="A0AAD5CSM6"/>
<dbReference type="PROSITE" id="PS51473">
    <property type="entry name" value="GNK2"/>
    <property type="match status" value="2"/>
</dbReference>
<keyword evidence="9" id="KW-0812">Transmembrane</keyword>
<evidence type="ECO:0000259" key="11">
    <source>
        <dbReference type="PROSITE" id="PS51473"/>
    </source>
</evidence>
<evidence type="ECO:0000256" key="4">
    <source>
        <dbReference type="ARBA" id="ARBA00022737"/>
    </source>
</evidence>
<protein>
    <submittedName>
        <fullName evidence="12">Uncharacterized protein</fullName>
    </submittedName>
</protein>
<evidence type="ECO:0000256" key="5">
    <source>
        <dbReference type="ARBA" id="ARBA00022741"/>
    </source>
</evidence>
<feature type="domain" description="Protein kinase" evidence="10">
    <location>
        <begin position="306"/>
        <end position="571"/>
    </location>
</feature>
<keyword evidence="9" id="KW-0472">Membrane</keyword>
<keyword evidence="2" id="KW-0808">Transferase</keyword>
<evidence type="ECO:0000256" key="2">
    <source>
        <dbReference type="ARBA" id="ARBA00022679"/>
    </source>
</evidence>
<dbReference type="Gene3D" id="3.30.430.20">
    <property type="entry name" value="Gnk2 domain, C-X8-C-X2-C motif"/>
    <property type="match status" value="2"/>
</dbReference>
<name>A0AAD5CSM6_AMBAR</name>
<dbReference type="Pfam" id="PF01657">
    <property type="entry name" value="Stress-antifung"/>
    <property type="match status" value="2"/>
</dbReference>
<organism evidence="12 13">
    <name type="scientific">Ambrosia artemisiifolia</name>
    <name type="common">Common ragweed</name>
    <dbReference type="NCBI Taxonomy" id="4212"/>
    <lineage>
        <taxon>Eukaryota</taxon>
        <taxon>Viridiplantae</taxon>
        <taxon>Streptophyta</taxon>
        <taxon>Embryophyta</taxon>
        <taxon>Tracheophyta</taxon>
        <taxon>Spermatophyta</taxon>
        <taxon>Magnoliopsida</taxon>
        <taxon>eudicotyledons</taxon>
        <taxon>Gunneridae</taxon>
        <taxon>Pentapetalae</taxon>
        <taxon>asterids</taxon>
        <taxon>campanulids</taxon>
        <taxon>Asterales</taxon>
        <taxon>Asteraceae</taxon>
        <taxon>Asteroideae</taxon>
        <taxon>Heliantheae alliance</taxon>
        <taxon>Heliantheae</taxon>
        <taxon>Ambrosia</taxon>
    </lineage>
</organism>
<gene>
    <name evidence="12" type="ORF">M8C21_022932</name>
</gene>
<dbReference type="GO" id="GO:0005524">
    <property type="term" value="F:ATP binding"/>
    <property type="evidence" value="ECO:0007669"/>
    <property type="project" value="UniProtKB-KW"/>
</dbReference>
<reference evidence="12" key="1">
    <citation type="submission" date="2022-06" db="EMBL/GenBank/DDBJ databases">
        <title>Uncovering the hologenomic basis of an extraordinary plant invasion.</title>
        <authorList>
            <person name="Bieker V.C."/>
            <person name="Martin M.D."/>
            <person name="Gilbert T."/>
            <person name="Hodgins K."/>
            <person name="Battlay P."/>
            <person name="Petersen B."/>
            <person name="Wilson J."/>
        </authorList>
    </citation>
    <scope>NUCLEOTIDE SEQUENCE</scope>
    <source>
        <strain evidence="12">AA19_3_7</strain>
        <tissue evidence="12">Leaf</tissue>
    </source>
</reference>
<evidence type="ECO:0000256" key="1">
    <source>
        <dbReference type="ARBA" id="ARBA00022527"/>
    </source>
</evidence>
<dbReference type="InterPro" id="IPR002902">
    <property type="entry name" value="GNK2"/>
</dbReference>
<evidence type="ECO:0000313" key="13">
    <source>
        <dbReference type="Proteomes" id="UP001206925"/>
    </source>
</evidence>
<keyword evidence="5" id="KW-0547">Nucleotide-binding</keyword>
<dbReference type="SMART" id="SM00220">
    <property type="entry name" value="S_TKc"/>
    <property type="match status" value="1"/>
</dbReference>
<evidence type="ECO:0000256" key="7">
    <source>
        <dbReference type="ARBA" id="ARBA00022840"/>
    </source>
</evidence>
<keyword evidence="6" id="KW-0418">Kinase</keyword>
<sequence>MRKKVLTPNTSIQISSWISAMIIFVFITMAKDVSLQSDDENNTLLRDYCRLYKSQNPESYLSNLNTILSSLQRQLSNPQVYYAFARTTNNGNLVYAFALCREYLSTSRCLACFELAVKKTKTCGIADGGSIIYDDCSIRHENSDVTFGDSDVILDDEARPIGVCSNESTSQPTETFNQVVENLLSDIRYATPRTSNYYAASTTQVPIGNTTVYAIAQCAKNVSQDICRGCLSTAYNNLLRCFPNKDGRAIDFFCFMRYSETPFFERNQSTNIKSFLSDGEEVYDMFKFQSDKRYTYHKLRLATNDFGDEYRIEKGGFGEVFKAIIDDENVVAVKRLHVGYDRAKLEFENEVRLISNVQHRNLVRQLGWCIEGPELLLVLEYIPKGSLDNILWVRTGERKGTLNWEKRDIKLNNILLDDDFQPKICDFGLARLHPEDQTHISTKLAGTLGYMAPEYATIGHLSEKVDTYSFGIVILEIISGRRCTDQNFSGSDTSHLLEHAWQLYENGMHMELVDQELGIKEHHKANVMKTIEIALMCTQSLASLRPNMAEVVLMLSSGLTLEPGKLVRPTFMDTRRVILTGANRSQNN</sequence>
<evidence type="ECO:0000256" key="8">
    <source>
        <dbReference type="ARBA" id="ARBA00023170"/>
    </source>
</evidence>
<evidence type="ECO:0000256" key="6">
    <source>
        <dbReference type="ARBA" id="ARBA00022777"/>
    </source>
</evidence>
<dbReference type="InterPro" id="IPR052059">
    <property type="entry name" value="CR_Ser/Thr_kinase"/>
</dbReference>
<dbReference type="Gene3D" id="3.30.200.20">
    <property type="entry name" value="Phosphorylase Kinase, domain 1"/>
    <property type="match status" value="1"/>
</dbReference>
<dbReference type="SUPFAM" id="SSF56112">
    <property type="entry name" value="Protein kinase-like (PK-like)"/>
    <property type="match status" value="1"/>
</dbReference>
<evidence type="ECO:0000256" key="3">
    <source>
        <dbReference type="ARBA" id="ARBA00022729"/>
    </source>
</evidence>